<dbReference type="GO" id="GO:0072583">
    <property type="term" value="P:clathrin-dependent endocytosis"/>
    <property type="evidence" value="ECO:0007669"/>
    <property type="project" value="TreeGrafter"/>
</dbReference>
<dbReference type="GO" id="GO:0031982">
    <property type="term" value="C:vesicle"/>
    <property type="evidence" value="ECO:0007669"/>
    <property type="project" value="TreeGrafter"/>
</dbReference>
<dbReference type="InterPro" id="IPR036869">
    <property type="entry name" value="J_dom_sf"/>
</dbReference>
<feature type="repeat" description="TPR" evidence="1">
    <location>
        <begin position="549"/>
        <end position="582"/>
    </location>
</feature>
<feature type="region of interest" description="Disordered" evidence="2">
    <location>
        <begin position="1"/>
        <end position="207"/>
    </location>
</feature>
<feature type="region of interest" description="Disordered" evidence="2">
    <location>
        <begin position="222"/>
        <end position="298"/>
    </location>
</feature>
<name>A0A1Y1UTG0_9TREE</name>
<feature type="compositionally biased region" description="Basic and acidic residues" evidence="2">
    <location>
        <begin position="127"/>
        <end position="138"/>
    </location>
</feature>
<keyword evidence="1" id="KW-0802">TPR repeat</keyword>
<feature type="compositionally biased region" description="Basic and acidic residues" evidence="2">
    <location>
        <begin position="333"/>
        <end position="350"/>
    </location>
</feature>
<dbReference type="InterPro" id="IPR011990">
    <property type="entry name" value="TPR-like_helical_dom_sf"/>
</dbReference>
<dbReference type="PROSITE" id="PS50005">
    <property type="entry name" value="TPR"/>
    <property type="match status" value="1"/>
</dbReference>
<feature type="compositionally biased region" description="Pro residues" evidence="2">
    <location>
        <begin position="518"/>
        <end position="530"/>
    </location>
</feature>
<dbReference type="AlphaFoldDB" id="A0A1Y1UTG0"/>
<dbReference type="SUPFAM" id="SSF46565">
    <property type="entry name" value="Chaperone J-domain"/>
    <property type="match status" value="1"/>
</dbReference>
<dbReference type="PROSITE" id="PS50030">
    <property type="entry name" value="UBA"/>
    <property type="match status" value="1"/>
</dbReference>
<feature type="domain" description="UBA" evidence="3">
    <location>
        <begin position="287"/>
        <end position="329"/>
    </location>
</feature>
<feature type="region of interest" description="Disordered" evidence="2">
    <location>
        <begin position="415"/>
        <end position="533"/>
    </location>
</feature>
<protein>
    <recommendedName>
        <fullName evidence="3">UBA domain-containing protein</fullName>
    </recommendedName>
</protein>
<feature type="compositionally biased region" description="Pro residues" evidence="2">
    <location>
        <begin position="160"/>
        <end position="173"/>
    </location>
</feature>
<dbReference type="Proteomes" id="UP000193218">
    <property type="component" value="Unassembled WGS sequence"/>
</dbReference>
<dbReference type="FunCoup" id="A0A1Y1UTG0">
    <property type="interactions" value="54"/>
</dbReference>
<comment type="caution">
    <text evidence="4">The sequence shown here is derived from an EMBL/GenBank/DDBJ whole genome shotgun (WGS) entry which is preliminary data.</text>
</comment>
<dbReference type="Gene3D" id="1.10.8.10">
    <property type="entry name" value="DNA helicase RuvA subunit, C-terminal domain"/>
    <property type="match status" value="1"/>
</dbReference>
<evidence type="ECO:0000256" key="2">
    <source>
        <dbReference type="SAM" id="MobiDB-lite"/>
    </source>
</evidence>
<dbReference type="GeneID" id="33559595"/>
<dbReference type="RefSeq" id="XP_021874921.1">
    <property type="nucleotide sequence ID" value="XM_022017786.1"/>
</dbReference>
<feature type="compositionally biased region" description="Polar residues" evidence="2">
    <location>
        <begin position="47"/>
        <end position="58"/>
    </location>
</feature>
<dbReference type="InParanoid" id="A0A1Y1UTG0"/>
<feature type="compositionally biased region" description="Polar residues" evidence="2">
    <location>
        <begin position="67"/>
        <end position="80"/>
    </location>
</feature>
<feature type="compositionally biased region" description="Low complexity" evidence="2">
    <location>
        <begin position="10"/>
        <end position="19"/>
    </location>
</feature>
<evidence type="ECO:0000259" key="3">
    <source>
        <dbReference type="PROSITE" id="PS50030"/>
    </source>
</evidence>
<feature type="compositionally biased region" description="Basic and acidic residues" evidence="2">
    <location>
        <begin position="361"/>
        <end position="372"/>
    </location>
</feature>
<feature type="region of interest" description="Disordered" evidence="2">
    <location>
        <begin position="701"/>
        <end position="729"/>
    </location>
</feature>
<feature type="compositionally biased region" description="Basic and acidic residues" evidence="2">
    <location>
        <begin position="415"/>
        <end position="466"/>
    </location>
</feature>
<gene>
    <name evidence="4" type="ORF">BD324DRAFT_648122</name>
</gene>
<keyword evidence="5" id="KW-1185">Reference proteome</keyword>
<accession>A0A1Y1UTG0</accession>
<feature type="compositionally biased region" description="Low complexity" evidence="2">
    <location>
        <begin position="81"/>
        <end position="94"/>
    </location>
</feature>
<dbReference type="SMART" id="SM00028">
    <property type="entry name" value="TPR"/>
    <property type="match status" value="3"/>
</dbReference>
<dbReference type="GO" id="GO:0005737">
    <property type="term" value="C:cytoplasm"/>
    <property type="evidence" value="ECO:0007669"/>
    <property type="project" value="TreeGrafter"/>
</dbReference>
<feature type="compositionally biased region" description="Basic and acidic residues" evidence="2">
    <location>
        <begin position="491"/>
        <end position="500"/>
    </location>
</feature>
<proteinExistence type="predicted"/>
<dbReference type="GO" id="GO:0030276">
    <property type="term" value="F:clathrin binding"/>
    <property type="evidence" value="ECO:0007669"/>
    <property type="project" value="TreeGrafter"/>
</dbReference>
<dbReference type="InterPro" id="IPR019734">
    <property type="entry name" value="TPR_rpt"/>
</dbReference>
<dbReference type="PANTHER" id="PTHR23172:SF19">
    <property type="entry name" value="J DOMAIN-CONTAINING PROTEIN"/>
    <property type="match status" value="1"/>
</dbReference>
<dbReference type="Gene3D" id="1.25.40.10">
    <property type="entry name" value="Tetratricopeptide repeat domain"/>
    <property type="match status" value="1"/>
</dbReference>
<dbReference type="Gene3D" id="1.10.287.110">
    <property type="entry name" value="DnaJ domain"/>
    <property type="match status" value="1"/>
</dbReference>
<evidence type="ECO:0000313" key="5">
    <source>
        <dbReference type="Proteomes" id="UP000193218"/>
    </source>
</evidence>
<dbReference type="InterPro" id="IPR009060">
    <property type="entry name" value="UBA-like_sf"/>
</dbReference>
<organism evidence="4 5">
    <name type="scientific">Kockovaella imperatae</name>
    <dbReference type="NCBI Taxonomy" id="4999"/>
    <lineage>
        <taxon>Eukaryota</taxon>
        <taxon>Fungi</taxon>
        <taxon>Dikarya</taxon>
        <taxon>Basidiomycota</taxon>
        <taxon>Agaricomycotina</taxon>
        <taxon>Tremellomycetes</taxon>
        <taxon>Tremellales</taxon>
        <taxon>Cuniculitremaceae</taxon>
        <taxon>Kockovaella</taxon>
    </lineage>
</organism>
<dbReference type="GO" id="GO:0072318">
    <property type="term" value="P:clathrin coat disassembly"/>
    <property type="evidence" value="ECO:0007669"/>
    <property type="project" value="TreeGrafter"/>
</dbReference>
<reference evidence="4 5" key="1">
    <citation type="submission" date="2017-03" db="EMBL/GenBank/DDBJ databases">
        <title>Widespread Adenine N6-methylation of Active Genes in Fungi.</title>
        <authorList>
            <consortium name="DOE Joint Genome Institute"/>
            <person name="Mondo S.J."/>
            <person name="Dannebaum R.O."/>
            <person name="Kuo R.C."/>
            <person name="Louie K.B."/>
            <person name="Bewick A.J."/>
            <person name="Labutti K."/>
            <person name="Haridas S."/>
            <person name="Kuo A."/>
            <person name="Salamov A."/>
            <person name="Ahrendt S.R."/>
            <person name="Lau R."/>
            <person name="Bowen B.P."/>
            <person name="Lipzen A."/>
            <person name="Sullivan W."/>
            <person name="Andreopoulos W.B."/>
            <person name="Clum A."/>
            <person name="Lindquist E."/>
            <person name="Daum C."/>
            <person name="Northen T.R."/>
            <person name="Ramamoorthy G."/>
            <person name="Schmitz R.J."/>
            <person name="Gryganskyi A."/>
            <person name="Culley D."/>
            <person name="Magnuson J."/>
            <person name="James T.Y."/>
            <person name="O'Malley M.A."/>
            <person name="Stajich J.E."/>
            <person name="Spatafora J.W."/>
            <person name="Visel A."/>
            <person name="Grigoriev I.V."/>
        </authorList>
    </citation>
    <scope>NUCLEOTIDE SEQUENCE [LARGE SCALE GENOMIC DNA]</scope>
    <source>
        <strain evidence="4 5">NRRL Y-17943</strain>
    </source>
</reference>
<feature type="compositionally biased region" description="Pro residues" evidence="2">
    <location>
        <begin position="478"/>
        <end position="490"/>
    </location>
</feature>
<evidence type="ECO:0000256" key="1">
    <source>
        <dbReference type="PROSITE-ProRule" id="PRU00339"/>
    </source>
</evidence>
<feature type="region of interest" description="Disordered" evidence="2">
    <location>
        <begin position="324"/>
        <end position="382"/>
    </location>
</feature>
<dbReference type="SUPFAM" id="SSF48452">
    <property type="entry name" value="TPR-like"/>
    <property type="match status" value="1"/>
</dbReference>
<dbReference type="InterPro" id="IPR015940">
    <property type="entry name" value="UBA"/>
</dbReference>
<dbReference type="SUPFAM" id="SSF46934">
    <property type="entry name" value="UBA-like"/>
    <property type="match status" value="1"/>
</dbReference>
<evidence type="ECO:0000313" key="4">
    <source>
        <dbReference type="EMBL" id="ORX41242.1"/>
    </source>
</evidence>
<sequence length="851" mass="92341">MDDLISLDWSSSPSSSSTKPAPPPLSAPPRPTPSSFDFLAQPKAQGNGVNYHSSTPSTPNLPPALQSRLQPQASGSRQTKSGSATPASAVSASAHDAFSSLLSLNGSQSTENKSLSLAQRQAQGATERQRQADYERAQFEANSSFWDNLGNKPQSSVPLQPTPSGPVTRPPSAAPNLLAPSWDDDLLGGGASSSSTTSVRKLSPQAVNDPFDFDALAARTSQLKVDKISSGMRTPESDFDFGENRQSESDEEEDVLGDLSRPVRPLSEAVERSPPPRQRAPAQRSRSPPPHVLGQLVQMGFSVDKARAALASTPSGVDVEAAIESLVAQQPRRSPEDREDDMRRQEEEERRRRRRAGPSRDSVKARTKEEIGRASAPTVDSADKFIAQASEIGQSMLGKATLLWNTGKEKALKAYEEQRRAMDTDRPREPRKDGRPRWMVDAETVDRQEDVRPGFKDDSDPEDHVVPVRRTTGQSRPAPSPPGPSRPPPVHRNEPRRNLLDVDDQPSSRAPPIRAQRTPPPRSTPPPRPSTPLIKRKLIDATPAQSQAAQNHKATGNEHFKLGRFPEAEAAYSRAITSLPEGHLLLVPLYNNRAAARLKAGDSANAIQDATVVVNLIGLSYHPAKEEPLPLSLANDVKLSDALVKAIIKRAQAAEMAEKWSLAAEDWERIVSMDSTMLGSGSASTRNLAVEGGRRCRKMISTPAPAKPAAVSQATRPRPPASRSADLNKSEAVAELRKAAAANEAEEAQRLAIKDKVDARVQAWKSGKEENLRALIASLDTVLWDDILAGGLKVGMHELIQDKQVKIKYMKVIARLHPDKLNVSNTTVEQRMLASAVFGILSDAWQSFSKA</sequence>
<feature type="compositionally biased region" description="Polar residues" evidence="2">
    <location>
        <begin position="100"/>
        <end position="126"/>
    </location>
</feature>
<dbReference type="OrthoDB" id="1717591at2759"/>
<feature type="compositionally biased region" description="Pro residues" evidence="2">
    <location>
        <begin position="20"/>
        <end position="32"/>
    </location>
</feature>
<dbReference type="EMBL" id="NBSH01000001">
    <property type="protein sequence ID" value="ORX41242.1"/>
    <property type="molecule type" value="Genomic_DNA"/>
</dbReference>
<dbReference type="STRING" id="4999.A0A1Y1UTG0"/>
<dbReference type="PANTHER" id="PTHR23172">
    <property type="entry name" value="AUXILIN/CYCLIN G-ASSOCIATED KINASE-RELATED"/>
    <property type="match status" value="1"/>
</dbReference>
<feature type="compositionally biased region" description="Polar residues" evidence="2">
    <location>
        <begin position="140"/>
        <end position="159"/>
    </location>
</feature>